<dbReference type="InterPro" id="IPR001296">
    <property type="entry name" value="Glyco_trans_1"/>
</dbReference>
<evidence type="ECO:0000313" key="10">
    <source>
        <dbReference type="EMBL" id="CCP19710.1"/>
    </source>
</evidence>
<dbReference type="GO" id="GO:0016757">
    <property type="term" value="F:glycosyltransferase activity"/>
    <property type="evidence" value="ECO:0007669"/>
    <property type="project" value="InterPro"/>
</dbReference>
<dbReference type="SUPFAM" id="SSF48452">
    <property type="entry name" value="TPR-like"/>
    <property type="match status" value="1"/>
</dbReference>
<dbReference type="Gene3D" id="1.25.40.10">
    <property type="entry name" value="Tetratricopeptide repeat domain"/>
    <property type="match status" value="3"/>
</dbReference>
<gene>
    <name evidence="9" type="primary">wnmA</name>
    <name evidence="10" type="synonym">NEIS2177 (cshC)</name>
</gene>
<dbReference type="Gene3D" id="3.40.50.2000">
    <property type="entry name" value="Glycogen Phosphorylase B"/>
    <property type="match status" value="2"/>
</dbReference>
<dbReference type="Pfam" id="PF13432">
    <property type="entry name" value="TPR_16"/>
    <property type="match status" value="1"/>
</dbReference>
<dbReference type="Pfam" id="PF00534">
    <property type="entry name" value="Glycos_transf_1"/>
    <property type="match status" value="1"/>
</dbReference>
<evidence type="ECO:0000259" key="8">
    <source>
        <dbReference type="Pfam" id="PF00534"/>
    </source>
</evidence>
<organism evidence="9">
    <name type="scientific">Neisseria meningitidis</name>
    <dbReference type="NCBI Taxonomy" id="487"/>
    <lineage>
        <taxon>Bacteria</taxon>
        <taxon>Pseudomonadati</taxon>
        <taxon>Pseudomonadota</taxon>
        <taxon>Betaproteobacteria</taxon>
        <taxon>Neisseriales</taxon>
        <taxon>Neisseriaceae</taxon>
        <taxon>Neisseria</taxon>
    </lineage>
</organism>
<dbReference type="EMBL" id="HQ437685">
    <property type="protein sequence ID" value="AEQ62007.1"/>
    <property type="molecule type" value="Genomic_DNA"/>
</dbReference>
<dbReference type="PANTHER" id="PTHR37316:SF3">
    <property type="entry name" value="TEICHOIC ACID GLYCEROL-PHOSPHATE TRANSFERASE"/>
    <property type="match status" value="1"/>
</dbReference>
<evidence type="ECO:0000256" key="4">
    <source>
        <dbReference type="ARBA" id="ARBA00022679"/>
    </source>
</evidence>
<dbReference type="CDD" id="cd03811">
    <property type="entry name" value="GT4_GT28_WabH-like"/>
    <property type="match status" value="1"/>
</dbReference>
<dbReference type="InterPro" id="IPR007554">
    <property type="entry name" value="Glycerophosphate_synth"/>
</dbReference>
<dbReference type="PANTHER" id="PTHR37316">
    <property type="entry name" value="TEICHOIC ACID GLYCEROL-PHOSPHATE PRIMASE"/>
    <property type="match status" value="1"/>
</dbReference>
<dbReference type="EMBL" id="HF562983">
    <property type="protein sequence ID" value="CCP19710.1"/>
    <property type="molecule type" value="Genomic_DNA"/>
</dbReference>
<dbReference type="InterPro" id="IPR051612">
    <property type="entry name" value="Teichoic_Acid_Biosynth"/>
</dbReference>
<evidence type="ECO:0000256" key="2">
    <source>
        <dbReference type="ARBA" id="ARBA00010488"/>
    </source>
</evidence>
<reference evidence="10" key="3">
    <citation type="journal article" date="2013" name="Emerg. Infect. Dis.">
        <title>Description and Nomenclature of Neisseria meningitidis Capsule Locus.</title>
        <authorList>
            <person name="Harrison O.B."/>
            <person name="Claus H."/>
            <person name="Jiang Y."/>
            <person name="Bennett J.S."/>
            <person name="Bratcher H.B."/>
            <person name="Jolley K.A."/>
            <person name="Corton C."/>
            <person name="Care R."/>
            <person name="Poolman J.T."/>
            <person name="Zollinger W.L.D."/>
            <person name="Frasch C.E."/>
            <person name="Stephens D.S."/>
            <person name="Feavers I."/>
            <person name="Frosch M."/>
            <person name="Parkhill J."/>
            <person name="Vogel U."/>
            <person name="Quail M.A."/>
            <person name="Bentley S.D."/>
            <person name="Maiden M.C.J."/>
        </authorList>
    </citation>
    <scope>NUCLEOTIDE SEQUENCE</scope>
    <source>
        <strain evidence="10">ST-4959</strain>
    </source>
</reference>
<dbReference type="AlphaFoldDB" id="H6T5X6"/>
<evidence type="ECO:0000256" key="1">
    <source>
        <dbReference type="ARBA" id="ARBA00004202"/>
    </source>
</evidence>
<keyword evidence="5" id="KW-0777">Teichoic acid biosynthesis</keyword>
<dbReference type="GO" id="GO:0019350">
    <property type="term" value="P:teichoic acid biosynthetic process"/>
    <property type="evidence" value="ECO:0007669"/>
    <property type="project" value="UniProtKB-KW"/>
</dbReference>
<dbReference type="SUPFAM" id="SSF53756">
    <property type="entry name" value="UDP-Glycosyltransferase/glycogen phosphorylase"/>
    <property type="match status" value="2"/>
</dbReference>
<feature type="repeat" description="TPR" evidence="7">
    <location>
        <begin position="43"/>
        <end position="76"/>
    </location>
</feature>
<dbReference type="InterPro" id="IPR043149">
    <property type="entry name" value="TagF_N"/>
</dbReference>
<dbReference type="Pfam" id="PF04464">
    <property type="entry name" value="Glyphos_transf"/>
    <property type="match status" value="1"/>
</dbReference>
<evidence type="ECO:0000256" key="6">
    <source>
        <dbReference type="ARBA" id="ARBA00023136"/>
    </source>
</evidence>
<keyword evidence="3" id="KW-1003">Cell membrane</keyword>
<evidence type="ECO:0000313" key="9">
    <source>
        <dbReference type="EMBL" id="AEQ62007.1"/>
    </source>
</evidence>
<dbReference type="InterPro" id="IPR011990">
    <property type="entry name" value="TPR-like_helical_dom_sf"/>
</dbReference>
<comment type="subcellular location">
    <subcellularLocation>
        <location evidence="1">Cell membrane</location>
        <topology evidence="1">Peripheral membrane protein</topology>
    </subcellularLocation>
</comment>
<dbReference type="Pfam" id="PF13181">
    <property type="entry name" value="TPR_8"/>
    <property type="match status" value="2"/>
</dbReference>
<reference evidence="9" key="1">
    <citation type="journal article" date="2012" name="J. Clin. Microbiol.">
        <title>Development of a Multiplex PCR Assay for Detection and Genogrouping of Neisseria meningitidis.</title>
        <authorList>
            <person name="Zhu H."/>
            <person name="Wang Q."/>
            <person name="Wen L."/>
            <person name="Xu J."/>
            <person name="Shao Z."/>
            <person name="Chen M."/>
            <person name="Chen M."/>
            <person name="Reeves P.R."/>
            <person name="Cao B."/>
            <person name="Wang L."/>
        </authorList>
    </citation>
    <scope>NUCLEOTIDE SEQUENCE</scope>
    <source>
        <strain evidence="9">CMCC29031</strain>
    </source>
</reference>
<reference evidence="10" key="2">
    <citation type="submission" date="2012-11" db="EMBL/GenBank/DDBJ databases">
        <authorList>
            <person name="Aslett M."/>
        </authorList>
    </citation>
    <scope>NUCLEOTIDE SEQUENCE</scope>
    <source>
        <strain evidence="10">ST-4959</strain>
    </source>
</reference>
<evidence type="ECO:0000256" key="7">
    <source>
        <dbReference type="PROSITE-ProRule" id="PRU00339"/>
    </source>
</evidence>
<keyword evidence="7" id="KW-0802">TPR repeat</keyword>
<dbReference type="GO" id="GO:0005886">
    <property type="term" value="C:plasma membrane"/>
    <property type="evidence" value="ECO:0007669"/>
    <property type="project" value="UniProtKB-SubCell"/>
</dbReference>
<comment type="similarity">
    <text evidence="2">Belongs to the CDP-glycerol glycerophosphotransferase family.</text>
</comment>
<dbReference type="GO" id="GO:0047355">
    <property type="term" value="F:CDP-glycerol glycerophosphotransferase activity"/>
    <property type="evidence" value="ECO:0007669"/>
    <property type="project" value="InterPro"/>
</dbReference>
<evidence type="ECO:0000256" key="5">
    <source>
        <dbReference type="ARBA" id="ARBA00022944"/>
    </source>
</evidence>
<keyword evidence="6" id="KW-0472">Membrane</keyword>
<accession>H6T5X6</accession>
<feature type="repeat" description="TPR" evidence="7">
    <location>
        <begin position="150"/>
        <end position="183"/>
    </location>
</feature>
<dbReference type="PROSITE" id="PS50005">
    <property type="entry name" value="TPR"/>
    <property type="match status" value="3"/>
</dbReference>
<sequence length="1150" mass="133904">MLKNIHPFILPSLLYGYKLYKNRKYVESQKPLKWAVEKQPENAYVNFRYGMSLYKTKDWENAYIYIQKAVNLNPKNKSWDVQLQTILKKLNDLPKAHTQADVNTLKEKLLENPKDAKLIWEYSCALLNNKQYWLAKIQLEKFLELKPNSEKAYYQLGILNELLSNHEEAIHFFSQASEFSPLNTNYKYRIGYNYEKIGDIKNAKFYYDLVYSLSNPKDEVVKYGIGIFHARRGFWEDAAKAYSEFEQTHVTPSLSSNFFYKMGVAYDRCYKWSEAANYFQKAIQTSETINAHWCFKCGQAYERAENYQQAARFYQMAVERSHDYHDYWYFRLGYILEKMGDLENSAKYFAESRRRTLPHAIAPKDAIKNKEEEYLSYYTEYYETLPLQDNLIMFESFFGSNISCNPYAILSYMLEHQYNYIYIVVIKEGTLIPNNLKHNENIIFVKRGSDLYLRYLCSAKYLVNNVTFPYYFIRKEGQVYLNTWHGTPMKTLGKDIKSPFQDHANVSRNFLQATHIISPNRHTTDIILDKYDIKPFFNGMLSETGYPRIDLGLNLSSKRKQEIADILGITLNKPIVFYAPTWRGTSQDKSFDVSKLQNDLKFLNSDKYQLIFRGHHLVENILKDIDLNVIVAAKEIDSNELLGLCDILITDYSSIVYDFLSTGKNVISYIYDFTAYNAERGLYFQKHELIGHICTTIKEVKNSILKQIADELKSNISSNEIEKYAAFDDGSATKRTIDFMFYNDRSNLYNYERQPCNIFFEGPFIPNGISRSFINLMSSLKGSSAHSVLLINGADIASDKKRLEEFKNLPDNISVLSRVGRTPMTLEELWVRNKFENIFKFPSEAFKTTLIRIYKREARRLLGESNFLNAIHFEGYSLFWVLLFSQINASKHLIYQHNDKYKEWVGRFPYLEGVFNSYEFFDKTISVSEKTMENNILNLSTRFNIPIDKFAFCNNTINISQIIDSADQPIKMAYEFTQFTGTKFINIGRMSHEKDQIKLIKAFNIVHKKNPNTRLFILGDGPLRHDLELTIKELGMEKIVYLLGQQPNLFPYLKNSDCFVLSSNHEGQPMVLLESLTLGVPIIATDIIGNRSILGNKYGTLVENSENGLINGMNSFLEGALSQGDENFDPYKYQTDALNKFITLTEENNG</sequence>
<dbReference type="Gene3D" id="3.40.50.12580">
    <property type="match status" value="1"/>
</dbReference>
<name>H6T5X6_NEIME</name>
<feature type="domain" description="Glycosyl transferase family 1" evidence="8">
    <location>
        <begin position="983"/>
        <end position="1120"/>
    </location>
</feature>
<evidence type="ECO:0000256" key="3">
    <source>
        <dbReference type="ARBA" id="ARBA00022475"/>
    </source>
</evidence>
<dbReference type="Gene3D" id="3.40.50.11820">
    <property type="match status" value="1"/>
</dbReference>
<dbReference type="SMART" id="SM00028">
    <property type="entry name" value="TPR"/>
    <property type="match status" value="6"/>
</dbReference>
<dbReference type="InterPro" id="IPR019734">
    <property type="entry name" value="TPR_rpt"/>
</dbReference>
<dbReference type="InterPro" id="IPR043148">
    <property type="entry name" value="TagF_C"/>
</dbReference>
<feature type="repeat" description="TPR" evidence="7">
    <location>
        <begin position="256"/>
        <end position="289"/>
    </location>
</feature>
<protein>
    <submittedName>
        <fullName evidence="10">Teichoic acid synthase</fullName>
    </submittedName>
    <submittedName>
        <fullName evidence="9">WnmA</fullName>
    </submittedName>
</protein>
<keyword evidence="4" id="KW-0808">Transferase</keyword>
<proteinExistence type="inferred from homology"/>